<evidence type="ECO:0000256" key="2">
    <source>
        <dbReference type="ARBA" id="ARBA00023315"/>
    </source>
</evidence>
<dbReference type="InterPro" id="IPR050832">
    <property type="entry name" value="Bact_Acetyltransf"/>
</dbReference>
<dbReference type="SUPFAM" id="SSF55729">
    <property type="entry name" value="Acyl-CoA N-acyltransferases (Nat)"/>
    <property type="match status" value="1"/>
</dbReference>
<evidence type="ECO:0000259" key="3">
    <source>
        <dbReference type="PROSITE" id="PS51186"/>
    </source>
</evidence>
<dbReference type="EMBL" id="JAAEDM010000031">
    <property type="protein sequence ID" value="MBR0672022.1"/>
    <property type="molecule type" value="Genomic_DNA"/>
</dbReference>
<evidence type="ECO:0000256" key="1">
    <source>
        <dbReference type="ARBA" id="ARBA00022679"/>
    </source>
</evidence>
<gene>
    <name evidence="4" type="ORF">GXW76_12645</name>
</gene>
<dbReference type="InterPro" id="IPR000182">
    <property type="entry name" value="GNAT_dom"/>
</dbReference>
<evidence type="ECO:0000313" key="4">
    <source>
        <dbReference type="EMBL" id="MBR0672022.1"/>
    </source>
</evidence>
<proteinExistence type="predicted"/>
<dbReference type="Gene3D" id="3.40.630.30">
    <property type="match status" value="1"/>
</dbReference>
<dbReference type="AlphaFoldDB" id="A0A9X9WXZ3"/>
<dbReference type="RefSeq" id="WP_211862397.1">
    <property type="nucleotide sequence ID" value="NZ_JAAEDM010000031.1"/>
</dbReference>
<reference evidence="4" key="2">
    <citation type="journal article" date="2021" name="Syst. Appl. Microbiol.">
        <title>Roseomonas hellenica sp. nov., isolated from roots of wild-growing Alkanna tinctoria.</title>
        <authorList>
            <person name="Rat A."/>
            <person name="Naranjo H.D."/>
            <person name="Lebbe L."/>
            <person name="Cnockaert M."/>
            <person name="Krigas N."/>
            <person name="Grigoriadou K."/>
            <person name="Maloupa E."/>
            <person name="Willems A."/>
        </authorList>
    </citation>
    <scope>NUCLEOTIDE SEQUENCE</scope>
    <source>
        <strain evidence="4">LMG 31231</strain>
    </source>
</reference>
<sequence>MNEPRRARPEEAAALRDLVRAAYAEWVPTVGREPMPMTDDYAARIAADQAWVVEEAGRLVGALILEDTKDGLLLDNIAVAPEARGRGLGGALMAFTEAEARRRGHARVWLYTNEMMTTNIARYLRLGFTETHREEQAGFRRVFMERRLSPPGQPLP</sequence>
<reference evidence="4" key="1">
    <citation type="submission" date="2020-01" db="EMBL/GenBank/DDBJ databases">
        <authorList>
            <person name="Rat A."/>
        </authorList>
    </citation>
    <scope>NUCLEOTIDE SEQUENCE</scope>
    <source>
        <strain evidence="4">LMG 31231</strain>
    </source>
</reference>
<dbReference type="Pfam" id="PF00583">
    <property type="entry name" value="Acetyltransf_1"/>
    <property type="match status" value="1"/>
</dbReference>
<dbReference type="PANTHER" id="PTHR43877">
    <property type="entry name" value="AMINOALKYLPHOSPHONATE N-ACETYLTRANSFERASE-RELATED-RELATED"/>
    <property type="match status" value="1"/>
</dbReference>
<dbReference type="Proteomes" id="UP001138751">
    <property type="component" value="Unassembled WGS sequence"/>
</dbReference>
<keyword evidence="1" id="KW-0808">Transferase</keyword>
<dbReference type="PANTHER" id="PTHR43877:SF2">
    <property type="entry name" value="AMINOALKYLPHOSPHONATE N-ACETYLTRANSFERASE-RELATED"/>
    <property type="match status" value="1"/>
</dbReference>
<dbReference type="GO" id="GO:0016747">
    <property type="term" value="F:acyltransferase activity, transferring groups other than amino-acyl groups"/>
    <property type="evidence" value="ECO:0007669"/>
    <property type="project" value="InterPro"/>
</dbReference>
<keyword evidence="5" id="KW-1185">Reference proteome</keyword>
<organism evidence="4 5">
    <name type="scientific">Neoroseomonas soli</name>
    <dbReference type="NCBI Taxonomy" id="1081025"/>
    <lineage>
        <taxon>Bacteria</taxon>
        <taxon>Pseudomonadati</taxon>
        <taxon>Pseudomonadota</taxon>
        <taxon>Alphaproteobacteria</taxon>
        <taxon>Acetobacterales</taxon>
        <taxon>Acetobacteraceae</taxon>
        <taxon>Neoroseomonas</taxon>
    </lineage>
</organism>
<comment type="caution">
    <text evidence="4">The sequence shown here is derived from an EMBL/GenBank/DDBJ whole genome shotgun (WGS) entry which is preliminary data.</text>
</comment>
<protein>
    <submittedName>
        <fullName evidence="4">GNAT family N-acetyltransferase</fullName>
    </submittedName>
</protein>
<keyword evidence="2" id="KW-0012">Acyltransferase</keyword>
<feature type="domain" description="N-acetyltransferase" evidence="3">
    <location>
        <begin position="2"/>
        <end position="149"/>
    </location>
</feature>
<dbReference type="PROSITE" id="PS51186">
    <property type="entry name" value="GNAT"/>
    <property type="match status" value="1"/>
</dbReference>
<accession>A0A9X9WXZ3</accession>
<evidence type="ECO:0000313" key="5">
    <source>
        <dbReference type="Proteomes" id="UP001138751"/>
    </source>
</evidence>
<name>A0A9X9WXZ3_9PROT</name>
<dbReference type="CDD" id="cd04301">
    <property type="entry name" value="NAT_SF"/>
    <property type="match status" value="1"/>
</dbReference>
<dbReference type="InterPro" id="IPR016181">
    <property type="entry name" value="Acyl_CoA_acyltransferase"/>
</dbReference>